<dbReference type="EMBL" id="SFCI01000230">
    <property type="protein sequence ID" value="TFY81277.1"/>
    <property type="molecule type" value="Genomic_DNA"/>
</dbReference>
<evidence type="ECO:0000313" key="1">
    <source>
        <dbReference type="EMBL" id="TFY81277.1"/>
    </source>
</evidence>
<comment type="caution">
    <text evidence="1">The sequence shown here is derived from an EMBL/GenBank/DDBJ whole genome shotgun (WGS) entry which is preliminary data.</text>
</comment>
<sequence>MSALEQLAIGLRIIEDIVADVGGYASWEALPNVEKKHQTNVAWSRAVHHLGELKFQALSPEEQCWSDLFLWAGCGMHKEMNSVKWGAKSMEGFWFTLQAQELGAVLPIALFNKENAVVMADKTASTAKTHAEQQTSRGGVKTTALAGSIFRNKDEKKGQQDNFRWFFASVLGYMVQFPDTSNTRFGLHCDASSELIVHREIYIEFLDLIRHAKDKGLFTNMELNVYNALHDPSTLTELATLSFYSQSVSHPYMGFV</sequence>
<gene>
    <name evidence="1" type="ORF">EWM64_g2731</name>
</gene>
<dbReference type="OrthoDB" id="3052721at2759"/>
<proteinExistence type="predicted"/>
<evidence type="ECO:0000313" key="2">
    <source>
        <dbReference type="Proteomes" id="UP000298061"/>
    </source>
</evidence>
<organism evidence="1 2">
    <name type="scientific">Hericium alpestre</name>
    <dbReference type="NCBI Taxonomy" id="135208"/>
    <lineage>
        <taxon>Eukaryota</taxon>
        <taxon>Fungi</taxon>
        <taxon>Dikarya</taxon>
        <taxon>Basidiomycota</taxon>
        <taxon>Agaricomycotina</taxon>
        <taxon>Agaricomycetes</taxon>
        <taxon>Russulales</taxon>
        <taxon>Hericiaceae</taxon>
        <taxon>Hericium</taxon>
    </lineage>
</organism>
<reference evidence="1 2" key="1">
    <citation type="submission" date="2019-02" db="EMBL/GenBank/DDBJ databases">
        <title>Genome sequencing of the rare red list fungi Hericium alpestre (H. flagellum).</title>
        <authorList>
            <person name="Buettner E."/>
            <person name="Kellner H."/>
        </authorList>
    </citation>
    <scope>NUCLEOTIDE SEQUENCE [LARGE SCALE GENOMIC DNA]</scope>
    <source>
        <strain evidence="1 2">DSM 108284</strain>
    </source>
</reference>
<dbReference type="Proteomes" id="UP000298061">
    <property type="component" value="Unassembled WGS sequence"/>
</dbReference>
<accession>A0A4Z0A4M3</accession>
<dbReference type="STRING" id="135208.A0A4Z0A4M3"/>
<name>A0A4Z0A4M3_9AGAM</name>
<keyword evidence="2" id="KW-1185">Reference proteome</keyword>
<dbReference type="AlphaFoldDB" id="A0A4Z0A4M3"/>
<protein>
    <submittedName>
        <fullName evidence="1">Uncharacterized protein</fullName>
    </submittedName>
</protein>